<evidence type="ECO:0000256" key="5">
    <source>
        <dbReference type="ARBA" id="ARBA00023136"/>
    </source>
</evidence>
<feature type="transmembrane region" description="Helical" evidence="6">
    <location>
        <begin position="310"/>
        <end position="331"/>
    </location>
</feature>
<feature type="transmembrane region" description="Helical" evidence="6">
    <location>
        <begin position="94"/>
        <end position="110"/>
    </location>
</feature>
<evidence type="ECO:0000256" key="6">
    <source>
        <dbReference type="SAM" id="Phobius"/>
    </source>
</evidence>
<dbReference type="Gene3D" id="1.20.1250.20">
    <property type="entry name" value="MFS general substrate transporter like domains"/>
    <property type="match status" value="2"/>
</dbReference>
<dbReference type="InterPro" id="IPR000109">
    <property type="entry name" value="POT_fam"/>
</dbReference>
<dbReference type="AlphaFoldDB" id="A0A2A5AY29"/>
<accession>A0A2A5AY29</accession>
<evidence type="ECO:0000256" key="2">
    <source>
        <dbReference type="ARBA" id="ARBA00005982"/>
    </source>
</evidence>
<sequence length="448" mass="50139">MSNFRTAPIPSTNMPTGIPYIIVNDVAERFSFYGVRAILVIFMTQYLINDNGVLDTYSEEDATSYFHLFTATAYFLPILGAIVSDAFLGKYRTIIFLSMVYCAGHLALAMDDTRMGLFLGLTLIALGSGGIKPSVASHVGDQFGKSNQHLLSRAFSWYYLGINIGSATSSLFIPWLLENYGPSVAFGIPGAFMIAATLTFWMGRNKFVHIPPAGTSYLRDITGPVGRHLFKRLALIYILVAAFWSLFDQMGSTWVLQAQHMDRTIFGYELLSAQIQAANPFLIILLIPIFTYIVYPFMGRFFKLTAARKMSMGMFLASTPFLVTAWCEYQIQSGLTPHISWQLLAYFLLSTAEIMLVITCLEFSYTQAPKRMKSLVMSFFYLSISMGNLFTAAVNQLIQNPDGSSKLEGAMYHLFFAGFMGVAAIIFAIYIYYYKEEYIVQDEAVSDS</sequence>
<evidence type="ECO:0000256" key="1">
    <source>
        <dbReference type="ARBA" id="ARBA00004141"/>
    </source>
</evidence>
<feature type="transmembrane region" description="Helical" evidence="6">
    <location>
        <begin position="68"/>
        <end position="87"/>
    </location>
</feature>
<name>A0A2A5AY29_9GAMM</name>
<dbReference type="Proteomes" id="UP000218327">
    <property type="component" value="Unassembled WGS sequence"/>
</dbReference>
<keyword evidence="5 6" id="KW-0472">Membrane</keyword>
<feature type="transmembrane region" description="Helical" evidence="6">
    <location>
        <begin position="410"/>
        <end position="433"/>
    </location>
</feature>
<feature type="transmembrane region" description="Helical" evidence="6">
    <location>
        <begin position="30"/>
        <end position="48"/>
    </location>
</feature>
<dbReference type="Pfam" id="PF00854">
    <property type="entry name" value="PTR2"/>
    <property type="match status" value="2"/>
</dbReference>
<dbReference type="PROSITE" id="PS01022">
    <property type="entry name" value="PTR2_1"/>
    <property type="match status" value="1"/>
</dbReference>
<keyword evidence="4 6" id="KW-1133">Transmembrane helix</keyword>
<organism evidence="7 8">
    <name type="scientific">SAR86 cluster bacterium</name>
    <dbReference type="NCBI Taxonomy" id="2030880"/>
    <lineage>
        <taxon>Bacteria</taxon>
        <taxon>Pseudomonadati</taxon>
        <taxon>Pseudomonadota</taxon>
        <taxon>Gammaproteobacteria</taxon>
        <taxon>SAR86 cluster</taxon>
    </lineage>
</organism>
<comment type="subcellular location">
    <subcellularLocation>
        <location evidence="1">Membrane</location>
        <topology evidence="1">Multi-pass membrane protein</topology>
    </subcellularLocation>
</comment>
<feature type="transmembrane region" description="Helical" evidence="6">
    <location>
        <begin position="183"/>
        <end position="202"/>
    </location>
</feature>
<dbReference type="GO" id="GO:0006857">
    <property type="term" value="P:oligopeptide transport"/>
    <property type="evidence" value="ECO:0007669"/>
    <property type="project" value="InterPro"/>
</dbReference>
<dbReference type="InterPro" id="IPR036259">
    <property type="entry name" value="MFS_trans_sf"/>
</dbReference>
<evidence type="ECO:0000313" key="7">
    <source>
        <dbReference type="EMBL" id="PCJ24217.1"/>
    </source>
</evidence>
<feature type="transmembrane region" description="Helical" evidence="6">
    <location>
        <begin position="375"/>
        <end position="398"/>
    </location>
</feature>
<dbReference type="InterPro" id="IPR018456">
    <property type="entry name" value="PTR2_symporter_CS"/>
</dbReference>
<dbReference type="EMBL" id="NVVJ01000029">
    <property type="protein sequence ID" value="PCJ24217.1"/>
    <property type="molecule type" value="Genomic_DNA"/>
</dbReference>
<evidence type="ECO:0000313" key="8">
    <source>
        <dbReference type="Proteomes" id="UP000218327"/>
    </source>
</evidence>
<feature type="transmembrane region" description="Helical" evidence="6">
    <location>
        <begin position="229"/>
        <end position="247"/>
    </location>
</feature>
<dbReference type="GO" id="GO:0022857">
    <property type="term" value="F:transmembrane transporter activity"/>
    <property type="evidence" value="ECO:0007669"/>
    <property type="project" value="InterPro"/>
</dbReference>
<keyword evidence="3 6" id="KW-0812">Transmembrane</keyword>
<comment type="caution">
    <text evidence="7">The sequence shown here is derived from an EMBL/GenBank/DDBJ whole genome shotgun (WGS) entry which is preliminary data.</text>
</comment>
<feature type="transmembrane region" description="Helical" evidence="6">
    <location>
        <begin position="277"/>
        <end position="298"/>
    </location>
</feature>
<dbReference type="PANTHER" id="PTHR11654">
    <property type="entry name" value="OLIGOPEPTIDE TRANSPORTER-RELATED"/>
    <property type="match status" value="1"/>
</dbReference>
<protein>
    <submittedName>
        <fullName evidence="7">MFS transporter</fullName>
    </submittedName>
</protein>
<dbReference type="SUPFAM" id="SSF103473">
    <property type="entry name" value="MFS general substrate transporter"/>
    <property type="match status" value="1"/>
</dbReference>
<comment type="similarity">
    <text evidence="2">Belongs to the major facilitator superfamily. Proton-dependent oligopeptide transporter (POT/PTR) (TC 2.A.17) family.</text>
</comment>
<dbReference type="GO" id="GO:0016020">
    <property type="term" value="C:membrane"/>
    <property type="evidence" value="ECO:0007669"/>
    <property type="project" value="UniProtKB-SubCell"/>
</dbReference>
<feature type="transmembrane region" description="Helical" evidence="6">
    <location>
        <begin position="343"/>
        <end position="363"/>
    </location>
</feature>
<feature type="transmembrane region" description="Helical" evidence="6">
    <location>
        <begin position="157"/>
        <end position="177"/>
    </location>
</feature>
<evidence type="ECO:0000256" key="4">
    <source>
        <dbReference type="ARBA" id="ARBA00022989"/>
    </source>
</evidence>
<dbReference type="CDD" id="cd17347">
    <property type="entry name" value="MFS_SLC15A1_2_like"/>
    <property type="match status" value="1"/>
</dbReference>
<proteinExistence type="inferred from homology"/>
<gene>
    <name evidence="7" type="ORF">COA96_10040</name>
</gene>
<reference evidence="8" key="1">
    <citation type="submission" date="2017-08" db="EMBL/GenBank/DDBJ databases">
        <title>A dynamic microbial community with high functional redundancy inhabits the cold, oxic subseafloor aquifer.</title>
        <authorList>
            <person name="Tully B.J."/>
            <person name="Wheat C.G."/>
            <person name="Glazer B.T."/>
            <person name="Huber J.A."/>
        </authorList>
    </citation>
    <scope>NUCLEOTIDE SEQUENCE [LARGE SCALE GENOMIC DNA]</scope>
</reference>
<feature type="transmembrane region" description="Helical" evidence="6">
    <location>
        <begin position="116"/>
        <end position="136"/>
    </location>
</feature>
<evidence type="ECO:0000256" key="3">
    <source>
        <dbReference type="ARBA" id="ARBA00022692"/>
    </source>
</evidence>